<proteinExistence type="inferred from homology"/>
<dbReference type="EMBL" id="CP012508">
    <property type="protein sequence ID" value="ALB21606.1"/>
    <property type="molecule type" value="Genomic_DNA"/>
</dbReference>
<dbReference type="Pfam" id="PF00043">
    <property type="entry name" value="GST_C"/>
    <property type="match status" value="1"/>
</dbReference>
<dbReference type="PANTHER" id="PTHR43968">
    <property type="match status" value="1"/>
</dbReference>
<dbReference type="SUPFAM" id="SSF52833">
    <property type="entry name" value="Thioredoxin-like"/>
    <property type="match status" value="1"/>
</dbReference>
<evidence type="ECO:0000313" key="2">
    <source>
        <dbReference type="EMBL" id="ALB21606.1"/>
    </source>
</evidence>
<dbReference type="SFLD" id="SFLDG00358">
    <property type="entry name" value="Main_(cytGST)"/>
    <property type="match status" value="1"/>
</dbReference>
<dbReference type="InterPro" id="IPR034341">
    <property type="entry name" value="SspA_N"/>
</dbReference>
<dbReference type="PROSITE" id="PS50404">
    <property type="entry name" value="GST_NTER"/>
    <property type="match status" value="1"/>
</dbReference>
<gene>
    <name evidence="2" type="ORF">KU39_422</name>
</gene>
<accession>A0A1L6TGQ5</accession>
<dbReference type="CDD" id="cd03186">
    <property type="entry name" value="GST_C_SspA"/>
    <property type="match status" value="1"/>
</dbReference>
<dbReference type="CDD" id="cd03059">
    <property type="entry name" value="GST_N_SspA"/>
    <property type="match status" value="1"/>
</dbReference>
<dbReference type="InterPro" id="IPR050983">
    <property type="entry name" value="GST_Omega/HSP26"/>
</dbReference>
<dbReference type="SFLD" id="SFLDS00019">
    <property type="entry name" value="Glutathione_Transferase_(cytos"/>
    <property type="match status" value="1"/>
</dbReference>
<dbReference type="InterPro" id="IPR004045">
    <property type="entry name" value="Glutathione_S-Trfase_N"/>
</dbReference>
<organism evidence="2 3">
    <name type="scientific">Piscirickettsia salmonis</name>
    <dbReference type="NCBI Taxonomy" id="1238"/>
    <lineage>
        <taxon>Bacteria</taxon>
        <taxon>Pseudomonadati</taxon>
        <taxon>Pseudomonadota</taxon>
        <taxon>Gammaproteobacteria</taxon>
        <taxon>Thiotrichales</taxon>
        <taxon>Piscirickettsiaceae</taxon>
        <taxon>Piscirickettsia</taxon>
    </lineage>
</organism>
<evidence type="ECO:0000313" key="3">
    <source>
        <dbReference type="Proteomes" id="UP000029558"/>
    </source>
</evidence>
<dbReference type="GO" id="GO:0005737">
    <property type="term" value="C:cytoplasm"/>
    <property type="evidence" value="ECO:0007669"/>
    <property type="project" value="TreeGrafter"/>
</dbReference>
<reference evidence="2 3" key="1">
    <citation type="journal article" date="2014" name="Genome Announc.">
        <title>Comparative Genome Analysis of Two Isolates of the Fish Pathogen Piscirickettsia salmonis from Different Hosts Reveals Major Differences in Virulence-Associated Secretion Systems.</title>
        <authorList>
            <person name="Bohle H."/>
            <person name="Henriquez P."/>
            <person name="Grothusen H."/>
            <person name="Navas E."/>
            <person name="Sandoval A."/>
            <person name="Bustamante F."/>
            <person name="Bustos P."/>
            <person name="Mancilla M."/>
        </authorList>
    </citation>
    <scope>NUCLEOTIDE SEQUENCE [LARGE SCALE GENOMIC DNA]</scope>
    <source>
        <strain evidence="3">B1-32597</strain>
    </source>
</reference>
<comment type="similarity">
    <text evidence="1">Belongs to the GST superfamily. HSP26 family.</text>
</comment>
<dbReference type="NCBIfam" id="NF007016">
    <property type="entry name" value="PRK09481.1"/>
    <property type="match status" value="1"/>
</dbReference>
<dbReference type="PROSITE" id="PS51354">
    <property type="entry name" value="GLUTAREDOXIN_2"/>
    <property type="match status" value="1"/>
</dbReference>
<dbReference type="InterPro" id="IPR034342">
    <property type="entry name" value="SspA_C"/>
</dbReference>
<dbReference type="Gene3D" id="1.20.1050.10">
    <property type="match status" value="1"/>
</dbReference>
<dbReference type="PROSITE" id="PS50405">
    <property type="entry name" value="GST_CTER"/>
    <property type="match status" value="1"/>
</dbReference>
<dbReference type="InterPro" id="IPR004046">
    <property type="entry name" value="GST_C"/>
</dbReference>
<dbReference type="Gene3D" id="3.40.30.10">
    <property type="entry name" value="Glutaredoxin"/>
    <property type="match status" value="1"/>
</dbReference>
<dbReference type="PANTHER" id="PTHR43968:SF6">
    <property type="entry name" value="GLUTATHIONE S-TRANSFERASE OMEGA"/>
    <property type="match status" value="1"/>
</dbReference>
<dbReference type="OrthoDB" id="9781431at2"/>
<dbReference type="InterPro" id="IPR036282">
    <property type="entry name" value="Glutathione-S-Trfase_C_sf"/>
</dbReference>
<dbReference type="InterPro" id="IPR040079">
    <property type="entry name" value="Glutathione_S-Trfase"/>
</dbReference>
<sequence length="208" mass="24072">MATVTSKRSVMTLYSNQECPFSHRVRHVLAEKGAAVEIIEVDLNNKPEDLIDLNPYGQAPTLVDRDLVLYESRIIMEYLDERFPHPPLMPVYPVARAQNRLMLHRIDYDWYTQMTKIISGSATEVKKARKALQESLVSLEPVFAEKEYFLSEEFTLVDCSLGVLLWRLPRLGIDIPVRSKALKAYCDRLFSRDAFQASLSDLEREYRD</sequence>
<evidence type="ECO:0000256" key="1">
    <source>
        <dbReference type="ARBA" id="ARBA00009929"/>
    </source>
</evidence>
<dbReference type="Proteomes" id="UP000029558">
    <property type="component" value="Chromosome"/>
</dbReference>
<dbReference type="Pfam" id="PF02798">
    <property type="entry name" value="GST_N"/>
    <property type="match status" value="1"/>
</dbReference>
<dbReference type="InterPro" id="IPR036249">
    <property type="entry name" value="Thioredoxin-like_sf"/>
</dbReference>
<dbReference type="SUPFAM" id="SSF47616">
    <property type="entry name" value="GST C-terminal domain-like"/>
    <property type="match status" value="1"/>
</dbReference>
<name>A0A1L6TGQ5_PISSA</name>
<dbReference type="AlphaFoldDB" id="A0A1L6TGQ5"/>
<protein>
    <submittedName>
        <fullName evidence="2">Stringent starvation protein A</fullName>
    </submittedName>
</protein>
<dbReference type="InterPro" id="IPR010987">
    <property type="entry name" value="Glutathione-S-Trfase_C-like"/>
</dbReference>
<dbReference type="RefSeq" id="WP_017378351.1">
    <property type="nucleotide sequence ID" value="NZ_CP012508.1"/>
</dbReference>